<comment type="caution">
    <text evidence="5">The sequence shown here is derived from an EMBL/GenBank/DDBJ whole genome shotgun (WGS) entry which is preliminary data.</text>
</comment>
<gene>
    <name evidence="5" type="ORF">ACHAWU_001031</name>
</gene>
<organism evidence="5 6">
    <name type="scientific">Discostella pseudostelligera</name>
    <dbReference type="NCBI Taxonomy" id="259834"/>
    <lineage>
        <taxon>Eukaryota</taxon>
        <taxon>Sar</taxon>
        <taxon>Stramenopiles</taxon>
        <taxon>Ochrophyta</taxon>
        <taxon>Bacillariophyta</taxon>
        <taxon>Coscinodiscophyceae</taxon>
        <taxon>Thalassiosirophycidae</taxon>
        <taxon>Stephanodiscales</taxon>
        <taxon>Stephanodiscaceae</taxon>
        <taxon>Discostella</taxon>
    </lineage>
</organism>
<keyword evidence="3" id="KW-0812">Transmembrane</keyword>
<evidence type="ECO:0000256" key="3">
    <source>
        <dbReference type="SAM" id="Phobius"/>
    </source>
</evidence>
<feature type="coiled-coil region" evidence="1">
    <location>
        <begin position="327"/>
        <end position="368"/>
    </location>
</feature>
<accession>A0ABD3MJE2</accession>
<evidence type="ECO:0000256" key="1">
    <source>
        <dbReference type="SAM" id="Coils"/>
    </source>
</evidence>
<name>A0ABD3MJE2_9STRA</name>
<keyword evidence="3" id="KW-0472">Membrane</keyword>
<feature type="signal peptide" evidence="4">
    <location>
        <begin position="1"/>
        <end position="22"/>
    </location>
</feature>
<feature type="region of interest" description="Disordered" evidence="2">
    <location>
        <begin position="66"/>
        <end position="89"/>
    </location>
</feature>
<evidence type="ECO:0000313" key="5">
    <source>
        <dbReference type="EMBL" id="KAL3762884.1"/>
    </source>
</evidence>
<feature type="transmembrane region" description="Helical" evidence="3">
    <location>
        <begin position="423"/>
        <end position="442"/>
    </location>
</feature>
<reference evidence="5 6" key="1">
    <citation type="submission" date="2024-10" db="EMBL/GenBank/DDBJ databases">
        <title>Updated reference genomes for cyclostephanoid diatoms.</title>
        <authorList>
            <person name="Roberts W.R."/>
            <person name="Alverson A.J."/>
        </authorList>
    </citation>
    <scope>NUCLEOTIDE SEQUENCE [LARGE SCALE GENOMIC DNA]</scope>
    <source>
        <strain evidence="5 6">AJA232-27</strain>
    </source>
</reference>
<evidence type="ECO:0000256" key="2">
    <source>
        <dbReference type="SAM" id="MobiDB-lite"/>
    </source>
</evidence>
<keyword evidence="1" id="KW-0175">Coiled coil</keyword>
<evidence type="ECO:0000256" key="4">
    <source>
        <dbReference type="SAM" id="SignalP"/>
    </source>
</evidence>
<feature type="chain" id="PRO_5044853812" evidence="4">
    <location>
        <begin position="23"/>
        <end position="444"/>
    </location>
</feature>
<protein>
    <submittedName>
        <fullName evidence="5">Uncharacterized protein</fullName>
    </submittedName>
</protein>
<proteinExistence type="predicted"/>
<dbReference type="Proteomes" id="UP001530293">
    <property type="component" value="Unassembled WGS sequence"/>
</dbReference>
<keyword evidence="6" id="KW-1185">Reference proteome</keyword>
<sequence length="444" mass="47359">MMATSYTVIFQVSLMITWLSSSSVTAFAGVRQTASSTTVSFLHRDNLKRRQRIGIGRRRSCHLSGSCLSAKGDGDEAGESDGDPLSNDRREGMADAFAALDSLTADDFDDLRPLSSSTGDFADSLSMEESAKLFMEMQAELSSLGGEDGVYGDILGDLGDGDAQSTIMNSAGENEVTSLGMALDEAVDLLAAADAPSDASDTSVLNDADGIGTVISSPLTTADVTEEILTQDIKPSLSMEEFISSAIQQAVTDIESSSEEIASASGFGMTEDIAMTTGELLQNEELRREIGKIFDEAGERLRLEVETMKKEQEAVIQSASTKGFEYLDSEKQRISEAEESVKRLIQKVARETEQVQMAMEELELAKNQVSGQGGSGGIEETALDLKKGGLIKQASLVGGLLFGSRAFTEFILVVGSPYGDEHFIPALIQAVVALACAAYFFLVK</sequence>
<keyword evidence="4" id="KW-0732">Signal</keyword>
<dbReference type="AlphaFoldDB" id="A0ABD3MJE2"/>
<dbReference type="EMBL" id="JALLBG020000130">
    <property type="protein sequence ID" value="KAL3762884.1"/>
    <property type="molecule type" value="Genomic_DNA"/>
</dbReference>
<evidence type="ECO:0000313" key="6">
    <source>
        <dbReference type="Proteomes" id="UP001530293"/>
    </source>
</evidence>
<keyword evidence="3" id="KW-1133">Transmembrane helix</keyword>